<reference evidence="2" key="1">
    <citation type="submission" date="2020-10" db="EMBL/GenBank/DDBJ databases">
        <authorList>
            <person name="Han B."/>
            <person name="Lu T."/>
            <person name="Zhao Q."/>
            <person name="Huang X."/>
            <person name="Zhao Y."/>
        </authorList>
    </citation>
    <scope>NUCLEOTIDE SEQUENCE</scope>
</reference>
<sequence>MTPAARHSRRPLTFTPLGGGRRPGWRRANPMGYEESKNHLLSLSYPELQCLCKRYNLPAKKTHSQLASSIASLLEASPSPAAPPVQLANMEEASACNLVNKKRGPYSGRDDGIPPVHAKHKKGNQTPVDETSKKKGIGTGTSVTPVSMNHGRPDCHGHPSSDLGTADNLQSRSDVGVATKTTNLVFVSKHHCSPANIIDQICPPIIQKYPSNGNGQASTPFAHVNDNTDKGCRLSDKISANTTPVQFSVMSDEGIDLVVDLNSSPATWAKNFMAEMRITPPSEHGNFSSFISSLATKDDHSTAAPSGNIIVDIHNKGPENIVPSTDSSLASDVGENSRSVLYPVDTTTVNSVSSTSTVAGTPVELSGYQEGAPVVCSSCLTDDVQNNVTSDMPGALDNEVLPPEPADVFMQSERITAPAVCASVQPIGNKCTMSPGDGVRSDSNEDSYPKSSGKQTGDVPARDQPAHNGGTHETLMENEPVKAVVVEENIGRDDSLSISCQLASKTVAKLPVTDAQSPASFAGHFIAGNFDHTHPTSSAASENAINSLTSKFGAESAQSHDSTDKKGQNDAEELEELESMTPPAYSEPPRNIQLSLRSASAKVKPSTLPRRSARLLPKCNITIGAGATIF</sequence>
<evidence type="ECO:0000313" key="2">
    <source>
        <dbReference type="EMBL" id="CAD6224247.1"/>
    </source>
</evidence>
<feature type="region of interest" description="Disordered" evidence="1">
    <location>
        <begin position="431"/>
        <end position="479"/>
    </location>
</feature>
<dbReference type="PANTHER" id="PTHR36376">
    <property type="entry name" value="OS09G0514700 PROTEIN"/>
    <property type="match status" value="1"/>
</dbReference>
<comment type="caution">
    <text evidence="2">The sequence shown here is derived from an EMBL/GenBank/DDBJ whole genome shotgun (WGS) entry which is preliminary data.</text>
</comment>
<protein>
    <submittedName>
        <fullName evidence="2">Uncharacterized protein</fullName>
    </submittedName>
</protein>
<dbReference type="OrthoDB" id="603754at2759"/>
<accession>A0A811NLU6</accession>
<gene>
    <name evidence="2" type="ORF">NCGR_LOCUS16553</name>
</gene>
<dbReference type="AlphaFoldDB" id="A0A811NLU6"/>
<feature type="compositionally biased region" description="Basic residues" evidence="1">
    <location>
        <begin position="1"/>
        <end position="10"/>
    </location>
</feature>
<feature type="region of interest" description="Disordered" evidence="1">
    <location>
        <begin position="102"/>
        <end position="168"/>
    </location>
</feature>
<dbReference type="PANTHER" id="PTHR36376:SF1">
    <property type="entry name" value="OS09G0514700 PROTEIN"/>
    <property type="match status" value="1"/>
</dbReference>
<evidence type="ECO:0000313" key="3">
    <source>
        <dbReference type="Proteomes" id="UP000604825"/>
    </source>
</evidence>
<feature type="region of interest" description="Disordered" evidence="1">
    <location>
        <begin position="553"/>
        <end position="602"/>
    </location>
</feature>
<evidence type="ECO:0000256" key="1">
    <source>
        <dbReference type="SAM" id="MobiDB-lite"/>
    </source>
</evidence>
<proteinExistence type="predicted"/>
<dbReference type="EMBL" id="CAJGYO010000004">
    <property type="protein sequence ID" value="CAD6224247.1"/>
    <property type="molecule type" value="Genomic_DNA"/>
</dbReference>
<feature type="region of interest" description="Disordered" evidence="1">
    <location>
        <begin position="1"/>
        <end position="26"/>
    </location>
</feature>
<name>A0A811NLU6_9POAL</name>
<organism evidence="2 3">
    <name type="scientific">Miscanthus lutarioriparius</name>
    <dbReference type="NCBI Taxonomy" id="422564"/>
    <lineage>
        <taxon>Eukaryota</taxon>
        <taxon>Viridiplantae</taxon>
        <taxon>Streptophyta</taxon>
        <taxon>Embryophyta</taxon>
        <taxon>Tracheophyta</taxon>
        <taxon>Spermatophyta</taxon>
        <taxon>Magnoliopsida</taxon>
        <taxon>Liliopsida</taxon>
        <taxon>Poales</taxon>
        <taxon>Poaceae</taxon>
        <taxon>PACMAD clade</taxon>
        <taxon>Panicoideae</taxon>
        <taxon>Andropogonodae</taxon>
        <taxon>Andropogoneae</taxon>
        <taxon>Saccharinae</taxon>
        <taxon>Miscanthus</taxon>
    </lineage>
</organism>
<keyword evidence="3" id="KW-1185">Reference proteome</keyword>
<dbReference type="Proteomes" id="UP000604825">
    <property type="component" value="Unassembled WGS sequence"/>
</dbReference>